<reference evidence="2 3" key="1">
    <citation type="submission" date="2016-10" db="EMBL/GenBank/DDBJ databases">
        <title>Reductive evolution of mitochondrial metabolism and differential evolution of invasion-related proteins in Cryptosporidium.</title>
        <authorList>
            <person name="Liu S."/>
            <person name="Roellig D.M."/>
            <person name="Guo Y."/>
            <person name="Li N."/>
            <person name="Frace M.A."/>
            <person name="Tang K."/>
            <person name="Zhang L."/>
            <person name="Feng Y."/>
            <person name="Xiao L."/>
        </authorList>
    </citation>
    <scope>NUCLEOTIDE SEQUENCE [LARGE SCALE GENOMIC DNA]</scope>
    <source>
        <strain evidence="2">39726</strain>
    </source>
</reference>
<dbReference type="AlphaFoldDB" id="A0A1J4MM92"/>
<evidence type="ECO:0000313" key="3">
    <source>
        <dbReference type="Proteomes" id="UP000186176"/>
    </source>
</evidence>
<protein>
    <submittedName>
        <fullName evidence="2">ABC-transporter</fullName>
    </submittedName>
</protein>
<dbReference type="InterPro" id="IPR018838">
    <property type="entry name" value="ZGRF1-like_N"/>
</dbReference>
<dbReference type="VEuPathDB" id="CryptoDB:cubi_00132"/>
<feature type="domain" description="5'-3' DNA helicase ZGRF1-like N-terminal" evidence="1">
    <location>
        <begin position="10"/>
        <end position="88"/>
    </location>
</feature>
<comment type="caution">
    <text evidence="2">The sequence shown here is derived from an EMBL/GenBank/DDBJ whole genome shotgun (WGS) entry which is preliminary data.</text>
</comment>
<evidence type="ECO:0000259" key="1">
    <source>
        <dbReference type="Pfam" id="PF10382"/>
    </source>
</evidence>
<dbReference type="Pfam" id="PF10382">
    <property type="entry name" value="ZGRF1-like_N"/>
    <property type="match status" value="1"/>
</dbReference>
<keyword evidence="3" id="KW-1185">Reference proteome</keyword>
<dbReference type="RefSeq" id="XP_028875725.1">
    <property type="nucleotide sequence ID" value="XM_029017146.1"/>
</dbReference>
<dbReference type="GeneID" id="39976925"/>
<evidence type="ECO:0000313" key="2">
    <source>
        <dbReference type="EMBL" id="OII74579.1"/>
    </source>
</evidence>
<organism evidence="2 3">
    <name type="scientific">Cryptosporidium ubiquitum</name>
    <dbReference type="NCBI Taxonomy" id="857276"/>
    <lineage>
        <taxon>Eukaryota</taxon>
        <taxon>Sar</taxon>
        <taxon>Alveolata</taxon>
        <taxon>Apicomplexa</taxon>
        <taxon>Conoidasida</taxon>
        <taxon>Coccidia</taxon>
        <taxon>Eucoccidiorida</taxon>
        <taxon>Eimeriorina</taxon>
        <taxon>Cryptosporidiidae</taxon>
        <taxon>Cryptosporidium</taxon>
    </lineage>
</organism>
<dbReference type="OrthoDB" id="6513042at2759"/>
<name>A0A1J4MM92_9CRYT</name>
<sequence length="181" mass="20454">MKHNKSTMTKQFEVLYTRQKTQKTKTWHDGLVVIDNVKGINRISLYKTDENGCRGDVVESFSSHIQEINVSKIGFPSHLIQLVEKEEAKVKIGTDEAVTSSITNKTLQKSLEDHDDHIRSSVIKKNLVRPFKAPLLKVNVDIPKPVQVKASKKISKMISLNKISSKQGIVKAIEKIYTLCN</sequence>
<gene>
    <name evidence="2" type="ORF">cubi_00132</name>
</gene>
<dbReference type="EMBL" id="LRBP01000009">
    <property type="protein sequence ID" value="OII74579.1"/>
    <property type="molecule type" value="Genomic_DNA"/>
</dbReference>
<proteinExistence type="predicted"/>
<accession>A0A1J4MM92</accession>
<dbReference type="Proteomes" id="UP000186176">
    <property type="component" value="Unassembled WGS sequence"/>
</dbReference>